<organism evidence="1 2">
    <name type="scientific">Vigna angularis var. angularis</name>
    <dbReference type="NCBI Taxonomy" id="157739"/>
    <lineage>
        <taxon>Eukaryota</taxon>
        <taxon>Viridiplantae</taxon>
        <taxon>Streptophyta</taxon>
        <taxon>Embryophyta</taxon>
        <taxon>Tracheophyta</taxon>
        <taxon>Spermatophyta</taxon>
        <taxon>Magnoliopsida</taxon>
        <taxon>eudicotyledons</taxon>
        <taxon>Gunneridae</taxon>
        <taxon>Pentapetalae</taxon>
        <taxon>rosids</taxon>
        <taxon>fabids</taxon>
        <taxon>Fabales</taxon>
        <taxon>Fabaceae</taxon>
        <taxon>Papilionoideae</taxon>
        <taxon>50 kb inversion clade</taxon>
        <taxon>NPAAA clade</taxon>
        <taxon>indigoferoid/millettioid clade</taxon>
        <taxon>Phaseoleae</taxon>
        <taxon>Vigna</taxon>
    </lineage>
</organism>
<reference evidence="1 2" key="1">
    <citation type="journal article" date="2015" name="Sci. Rep.">
        <title>The power of single molecule real-time sequencing technology in the de novo assembly of a eukaryotic genome.</title>
        <authorList>
            <person name="Sakai H."/>
            <person name="Naito K."/>
            <person name="Ogiso-Tanaka E."/>
            <person name="Takahashi Y."/>
            <person name="Iseki K."/>
            <person name="Muto C."/>
            <person name="Satou K."/>
            <person name="Teruya K."/>
            <person name="Shiroma A."/>
            <person name="Shimoji M."/>
            <person name="Hirano T."/>
            <person name="Itoh T."/>
            <person name="Kaga A."/>
            <person name="Tomooka N."/>
        </authorList>
    </citation>
    <scope>NUCLEOTIDE SEQUENCE [LARGE SCALE GENOMIC DNA]</scope>
    <source>
        <strain evidence="2">cv. Shumari</strain>
    </source>
</reference>
<accession>A0A0S3TAP9</accession>
<evidence type="ECO:0000313" key="2">
    <source>
        <dbReference type="Proteomes" id="UP000291084"/>
    </source>
</evidence>
<name>A0A0S3TAP9_PHAAN</name>
<keyword evidence="2" id="KW-1185">Reference proteome</keyword>
<dbReference type="EMBL" id="AP015044">
    <property type="protein sequence ID" value="BAU01885.1"/>
    <property type="molecule type" value="Genomic_DNA"/>
</dbReference>
<proteinExistence type="predicted"/>
<dbReference type="Proteomes" id="UP000291084">
    <property type="component" value="Chromosome 11"/>
</dbReference>
<dbReference type="AlphaFoldDB" id="A0A0S3TAP9"/>
<protein>
    <submittedName>
        <fullName evidence="1">Uncharacterized protein</fullName>
    </submittedName>
</protein>
<gene>
    <name evidence="1" type="primary">Vigan.11G122700</name>
    <name evidence="1" type="ORF">VIGAN_11122700</name>
</gene>
<evidence type="ECO:0000313" key="1">
    <source>
        <dbReference type="EMBL" id="BAU01885.1"/>
    </source>
</evidence>
<sequence length="116" mass="13014">MAAMVKAKREDTAIAAKSIQSSTVQQLPAVGRRVFQQQLTVGRINEDSSLGAWKLQHFTLHGLDLVEEEDVQQPRRVHVKAHTTSRLEAKREWREHCHVLGAASLIPLFINGPIDN</sequence>